<dbReference type="Proteomes" id="UP000199403">
    <property type="component" value="Unassembled WGS sequence"/>
</dbReference>
<dbReference type="RefSeq" id="WP_092174049.1">
    <property type="nucleotide sequence ID" value="NZ_FNZH01000003.1"/>
</dbReference>
<dbReference type="InterPro" id="IPR004107">
    <property type="entry name" value="Integrase_SAM-like_N"/>
</dbReference>
<evidence type="ECO:0000256" key="1">
    <source>
        <dbReference type="ARBA" id="ARBA00008857"/>
    </source>
</evidence>
<evidence type="ECO:0000259" key="6">
    <source>
        <dbReference type="PROSITE" id="PS51898"/>
    </source>
</evidence>
<dbReference type="Pfam" id="PF00589">
    <property type="entry name" value="Phage_integrase"/>
    <property type="match status" value="1"/>
</dbReference>
<dbReference type="InterPro" id="IPR050090">
    <property type="entry name" value="Tyrosine_recombinase_XerCD"/>
</dbReference>
<dbReference type="AlphaFoldDB" id="A0A1H6YIB8"/>
<protein>
    <submittedName>
        <fullName evidence="8">Site-specific recombinase XerD</fullName>
    </submittedName>
</protein>
<dbReference type="GO" id="GO:0003677">
    <property type="term" value="F:DNA binding"/>
    <property type="evidence" value="ECO:0007669"/>
    <property type="project" value="UniProtKB-UniRule"/>
</dbReference>
<dbReference type="InterPro" id="IPR044068">
    <property type="entry name" value="CB"/>
</dbReference>
<feature type="domain" description="Tyr recombinase" evidence="6">
    <location>
        <begin position="101"/>
        <end position="276"/>
    </location>
</feature>
<proteinExistence type="inferred from homology"/>
<dbReference type="InterPro" id="IPR011010">
    <property type="entry name" value="DNA_brk_join_enz"/>
</dbReference>
<accession>A0A1H6YIB8</accession>
<dbReference type="PANTHER" id="PTHR30349:SF64">
    <property type="entry name" value="PROPHAGE INTEGRASE INTD-RELATED"/>
    <property type="match status" value="1"/>
</dbReference>
<dbReference type="InterPro" id="IPR002104">
    <property type="entry name" value="Integrase_catalytic"/>
</dbReference>
<feature type="domain" description="Core-binding (CB)" evidence="7">
    <location>
        <begin position="1"/>
        <end position="84"/>
    </location>
</feature>
<evidence type="ECO:0000313" key="8">
    <source>
        <dbReference type="EMBL" id="SEJ36485.1"/>
    </source>
</evidence>
<dbReference type="Pfam" id="PF13495">
    <property type="entry name" value="Phage_int_SAM_4"/>
    <property type="match status" value="1"/>
</dbReference>
<dbReference type="InterPro" id="IPR013762">
    <property type="entry name" value="Integrase-like_cat_sf"/>
</dbReference>
<comment type="similarity">
    <text evidence="1">Belongs to the 'phage' integrase family.</text>
</comment>
<dbReference type="PANTHER" id="PTHR30349">
    <property type="entry name" value="PHAGE INTEGRASE-RELATED"/>
    <property type="match status" value="1"/>
</dbReference>
<evidence type="ECO:0000256" key="3">
    <source>
        <dbReference type="ARBA" id="ARBA00023125"/>
    </source>
</evidence>
<evidence type="ECO:0000256" key="2">
    <source>
        <dbReference type="ARBA" id="ARBA00022908"/>
    </source>
</evidence>
<evidence type="ECO:0000313" key="9">
    <source>
        <dbReference type="Proteomes" id="UP000199403"/>
    </source>
</evidence>
<dbReference type="PROSITE" id="PS51900">
    <property type="entry name" value="CB"/>
    <property type="match status" value="1"/>
</dbReference>
<evidence type="ECO:0000256" key="4">
    <source>
        <dbReference type="ARBA" id="ARBA00023172"/>
    </source>
</evidence>
<reference evidence="9" key="1">
    <citation type="submission" date="2016-10" db="EMBL/GenBank/DDBJ databases">
        <authorList>
            <person name="Varghese N."/>
            <person name="Submissions S."/>
        </authorList>
    </citation>
    <scope>NUCLEOTIDE SEQUENCE [LARGE SCALE GENOMIC DNA]</scope>
    <source>
        <strain evidence="9">IBRC-M 10761</strain>
    </source>
</reference>
<dbReference type="SUPFAM" id="SSF56349">
    <property type="entry name" value="DNA breaking-rejoining enzymes"/>
    <property type="match status" value="1"/>
</dbReference>
<dbReference type="GO" id="GO:0006310">
    <property type="term" value="P:DNA recombination"/>
    <property type="evidence" value="ECO:0007669"/>
    <property type="project" value="UniProtKB-KW"/>
</dbReference>
<dbReference type="PROSITE" id="PS51898">
    <property type="entry name" value="TYR_RECOMBINASE"/>
    <property type="match status" value="1"/>
</dbReference>
<dbReference type="Gene3D" id="1.10.443.10">
    <property type="entry name" value="Intergrase catalytic core"/>
    <property type="match status" value="1"/>
</dbReference>
<organism evidence="8 9">
    <name type="scientific">Cyclobacterium xiamenense</name>
    <dbReference type="NCBI Taxonomy" id="1297121"/>
    <lineage>
        <taxon>Bacteria</taxon>
        <taxon>Pseudomonadati</taxon>
        <taxon>Bacteroidota</taxon>
        <taxon>Cytophagia</taxon>
        <taxon>Cytophagales</taxon>
        <taxon>Cyclobacteriaceae</taxon>
        <taxon>Cyclobacterium</taxon>
    </lineage>
</organism>
<evidence type="ECO:0000256" key="5">
    <source>
        <dbReference type="PROSITE-ProRule" id="PRU01248"/>
    </source>
</evidence>
<dbReference type="STRING" id="1416801.SAMN05192553_103486"/>
<keyword evidence="9" id="KW-1185">Reference proteome</keyword>
<keyword evidence="2" id="KW-0229">DNA integration</keyword>
<dbReference type="InterPro" id="IPR010998">
    <property type="entry name" value="Integrase_recombinase_N"/>
</dbReference>
<dbReference type="Gene3D" id="1.10.150.130">
    <property type="match status" value="1"/>
</dbReference>
<sequence length="278" mass="31711">MGFPELTQLFKQKLFAQRYSPNSIKTYGNCLAKFLRAFDGSDLETISEKDIGSFVEHLLKTDNISDSYRKQLLGTIVKFYDLTYNRVLDLSFLYPSSKNASVPQYISQREIKKMLAVTENLKHRCIIKLLYGAGLRLNEVLHLRPDSIDFQNSLIHVQNSKGRKDRSVMLSGSLSKDVIKYLADCQPEKYLFEGLKNTQYSSSSVQALVKEAAKRAGVKKVVSPRTLRQSFAIHLFESGTEIRFIQELLGHYSIKSTLRYTQLSRVTKGTIKSPLDHL</sequence>
<dbReference type="EMBL" id="FNZH01000003">
    <property type="protein sequence ID" value="SEJ36485.1"/>
    <property type="molecule type" value="Genomic_DNA"/>
</dbReference>
<keyword evidence="3 5" id="KW-0238">DNA-binding</keyword>
<dbReference type="GO" id="GO:0015074">
    <property type="term" value="P:DNA integration"/>
    <property type="evidence" value="ECO:0007669"/>
    <property type="project" value="UniProtKB-KW"/>
</dbReference>
<gene>
    <name evidence="8" type="ORF">SAMN05192553_103486</name>
</gene>
<dbReference type="OrthoDB" id="9801717at2"/>
<evidence type="ECO:0000259" key="7">
    <source>
        <dbReference type="PROSITE" id="PS51900"/>
    </source>
</evidence>
<name>A0A1H6YIB8_9BACT</name>
<keyword evidence="4" id="KW-0233">DNA recombination</keyword>